<dbReference type="Pfam" id="PF08011">
    <property type="entry name" value="PDDEXK_9"/>
    <property type="match status" value="1"/>
</dbReference>
<dbReference type="AlphaFoldDB" id="F3QJZ2"/>
<dbReference type="InterPro" id="IPR012547">
    <property type="entry name" value="PDDEXK_9"/>
</dbReference>
<reference evidence="2 3" key="1">
    <citation type="submission" date="2011-02" db="EMBL/GenBank/DDBJ databases">
        <authorList>
            <person name="Weinstock G."/>
            <person name="Sodergren E."/>
            <person name="Clifton S."/>
            <person name="Fulton L."/>
            <person name="Fulton B."/>
            <person name="Courtney L."/>
            <person name="Fronick C."/>
            <person name="Harrison M."/>
            <person name="Strong C."/>
            <person name="Farmer C."/>
            <person name="Delahaunty K."/>
            <person name="Markovic C."/>
            <person name="Hall O."/>
            <person name="Minx P."/>
            <person name="Tomlinson C."/>
            <person name="Mitreva M."/>
            <person name="Hou S."/>
            <person name="Chen J."/>
            <person name="Wollam A."/>
            <person name="Pepin K.H."/>
            <person name="Johnson M."/>
            <person name="Bhonagiri V."/>
            <person name="Zhang X."/>
            <person name="Suruliraj S."/>
            <person name="Warren W."/>
            <person name="Chinwalla A."/>
            <person name="Mardis E.R."/>
            <person name="Wilson R.K."/>
        </authorList>
    </citation>
    <scope>NUCLEOTIDE SEQUENCE [LARGE SCALE GENOMIC DNA]</scope>
    <source>
        <strain evidence="2 3">YIT 11859</strain>
    </source>
</reference>
<dbReference type="OrthoDB" id="9146397at2"/>
<proteinExistence type="predicted"/>
<dbReference type="eggNOG" id="COG1672">
    <property type="taxonomic scope" value="Bacteria"/>
</dbReference>
<evidence type="ECO:0000259" key="1">
    <source>
        <dbReference type="Pfam" id="PF09820"/>
    </source>
</evidence>
<dbReference type="SUPFAM" id="SSF52540">
    <property type="entry name" value="P-loop containing nucleoside triphosphate hydrolases"/>
    <property type="match status" value="1"/>
</dbReference>
<keyword evidence="3" id="KW-1185">Reference proteome</keyword>
<dbReference type="RefSeq" id="WP_008864109.1">
    <property type="nucleotide sequence ID" value="NZ_GL883705.1"/>
</dbReference>
<evidence type="ECO:0000313" key="3">
    <source>
        <dbReference type="Proteomes" id="UP000005156"/>
    </source>
</evidence>
<dbReference type="InterPro" id="IPR018631">
    <property type="entry name" value="AAA-ATPase-like_dom"/>
</dbReference>
<accession>F3QJZ2</accession>
<feature type="domain" description="AAA-ATPase-like" evidence="1">
    <location>
        <begin position="9"/>
        <end position="206"/>
    </location>
</feature>
<dbReference type="HOGENOM" id="CLU_021114_0_1_4"/>
<dbReference type="GeneID" id="43348664"/>
<name>F3QJZ2_9BURK</name>
<evidence type="ECO:0000313" key="2">
    <source>
        <dbReference type="EMBL" id="EGG55035.1"/>
    </source>
</evidence>
<gene>
    <name evidence="2" type="ORF">HMPREF9439_01239</name>
</gene>
<dbReference type="Pfam" id="PF09820">
    <property type="entry name" value="AAA-ATPase_like"/>
    <property type="match status" value="1"/>
</dbReference>
<sequence>METILAPLPLGTSDFSALRKSGQIYVDKTRLIYTLASKRQKFFLSRPRRFGKSLLLSTFESLFKYGLRDFYGLEIESLWKDENTYQVIRLDFSNLKGFSSAEEFSELLDQYLLDTLTVNRLVSPIKTDTEGLRAFIGWLADQADNSVVLLLDEYDTPLTTCPNKPELFDEVRKKLWRLYAAFKQWDGAIRFFFMTGIAKFSQTSIFSELNHFTDISLMSEFGSLLGYSHREVQKYFSGYLEQASFQLGIEKEKLLEELTVNYDGFCFERTATQRVFSPWSLLKFLNFPSNGFDNYWYESGGQPGVLLEYLKSHSTLRPEDYESEKQVQLDDLALSAKFSLLEDNVLLAQTGYLTIKAVRGTTVTLGYPNREVSVSMARLYAEAILDKNAINRAGEGYLADYLEDGNLSAFVEEVNRIVLGIDYQAFPLSSEASCRAAVFIMVSSSSTLITARCEAHNAHGRSDLEIQTDKNYWVLEFKYCRKGASPEALLQEAVRQIKARQYGSQLPQSNLIRAALVFSQKGRKFTHWAEVWD</sequence>
<organism evidence="2 3">
    <name type="scientific">Parasutterella excrementihominis YIT 11859</name>
    <dbReference type="NCBI Taxonomy" id="762966"/>
    <lineage>
        <taxon>Bacteria</taxon>
        <taxon>Pseudomonadati</taxon>
        <taxon>Pseudomonadota</taxon>
        <taxon>Betaproteobacteria</taxon>
        <taxon>Burkholderiales</taxon>
        <taxon>Sutterellaceae</taxon>
        <taxon>Parasutterella</taxon>
    </lineage>
</organism>
<comment type="caution">
    <text evidence="2">The sequence shown here is derived from an EMBL/GenBank/DDBJ whole genome shotgun (WGS) entry which is preliminary data.</text>
</comment>
<dbReference type="EMBL" id="AFBP01000032">
    <property type="protein sequence ID" value="EGG55035.1"/>
    <property type="molecule type" value="Genomic_DNA"/>
</dbReference>
<dbReference type="PANTHER" id="PTHR34825:SF1">
    <property type="entry name" value="AAA-ATPASE-LIKE DOMAIN-CONTAINING PROTEIN"/>
    <property type="match status" value="1"/>
</dbReference>
<dbReference type="Proteomes" id="UP000005156">
    <property type="component" value="Unassembled WGS sequence"/>
</dbReference>
<protein>
    <recommendedName>
        <fullName evidence="1">AAA-ATPase-like domain-containing protein</fullName>
    </recommendedName>
</protein>
<dbReference type="PANTHER" id="PTHR34825">
    <property type="entry name" value="CONSERVED PROTEIN, WITH A WEAK D-GALACTARATE DEHYDRATASE/ALTRONATE HYDROLASE DOMAIN"/>
    <property type="match status" value="1"/>
</dbReference>
<dbReference type="InterPro" id="IPR027417">
    <property type="entry name" value="P-loop_NTPase"/>
</dbReference>